<dbReference type="GO" id="GO:0031704">
    <property type="term" value="F:apelin receptor binding"/>
    <property type="evidence" value="ECO:0007669"/>
    <property type="project" value="InterPro"/>
</dbReference>
<dbReference type="GeneTree" id="ENSGT01030000234803"/>
<sequence length="53" mass="6246">GRYNYPTEVPCSPNSNGPLISLSPDILNIRRRYHRHHCPHRRCMPLHSRVPFP</sequence>
<reference evidence="1" key="2">
    <citation type="submission" date="2025-09" db="UniProtKB">
        <authorList>
            <consortium name="Ensembl"/>
        </authorList>
    </citation>
    <scope>IDENTIFICATION</scope>
</reference>
<dbReference type="Pfam" id="PF22050">
    <property type="entry name" value="Toddler"/>
    <property type="match status" value="1"/>
</dbReference>
<keyword evidence="2" id="KW-1185">Reference proteome</keyword>
<evidence type="ECO:0000313" key="2">
    <source>
        <dbReference type="Proteomes" id="UP000694557"/>
    </source>
</evidence>
<protein>
    <submittedName>
        <fullName evidence="1">Uncharacterized protein</fullName>
    </submittedName>
</protein>
<name>A0A8C7N0I2_ONCKI</name>
<reference evidence="1" key="1">
    <citation type="submission" date="2025-08" db="UniProtKB">
        <authorList>
            <consortium name="Ensembl"/>
        </authorList>
    </citation>
    <scope>IDENTIFICATION</scope>
</reference>
<dbReference type="GO" id="GO:0007507">
    <property type="term" value="P:heart development"/>
    <property type="evidence" value="ECO:0007669"/>
    <property type="project" value="InterPro"/>
</dbReference>
<dbReference type="GO" id="GO:0060183">
    <property type="term" value="P:apelin receptor signaling pathway"/>
    <property type="evidence" value="ECO:0007669"/>
    <property type="project" value="InterPro"/>
</dbReference>
<organism evidence="1 2">
    <name type="scientific">Oncorhynchus kisutch</name>
    <name type="common">Coho salmon</name>
    <name type="synonym">Salmo kisutch</name>
    <dbReference type="NCBI Taxonomy" id="8019"/>
    <lineage>
        <taxon>Eukaryota</taxon>
        <taxon>Metazoa</taxon>
        <taxon>Chordata</taxon>
        <taxon>Craniata</taxon>
        <taxon>Vertebrata</taxon>
        <taxon>Euteleostomi</taxon>
        <taxon>Actinopterygii</taxon>
        <taxon>Neopterygii</taxon>
        <taxon>Teleostei</taxon>
        <taxon>Protacanthopterygii</taxon>
        <taxon>Salmoniformes</taxon>
        <taxon>Salmonidae</taxon>
        <taxon>Salmoninae</taxon>
        <taxon>Oncorhynchus</taxon>
    </lineage>
</organism>
<proteinExistence type="predicted"/>
<dbReference type="Ensembl" id="ENSOKIT00005099403.1">
    <property type="protein sequence ID" value="ENSOKIP00005093052.1"/>
    <property type="gene ID" value="ENSOKIG00005040544.1"/>
</dbReference>
<accession>A0A8C7N0I2</accession>
<dbReference type="Proteomes" id="UP000694557">
    <property type="component" value="Unassembled WGS sequence"/>
</dbReference>
<dbReference type="CDD" id="cd20244">
    <property type="entry name" value="Toddler"/>
    <property type="match status" value="1"/>
</dbReference>
<evidence type="ECO:0000313" key="1">
    <source>
        <dbReference type="Ensembl" id="ENSOKIP00005093052.1"/>
    </source>
</evidence>
<dbReference type="AlphaFoldDB" id="A0A8C7N0I2"/>
<dbReference type="InterPro" id="IPR047853">
    <property type="entry name" value="ELA"/>
</dbReference>